<dbReference type="Gene3D" id="3.40.50.620">
    <property type="entry name" value="HUPs"/>
    <property type="match status" value="1"/>
</dbReference>
<proteinExistence type="predicted"/>
<evidence type="ECO:0008006" key="3">
    <source>
        <dbReference type="Google" id="ProtNLM"/>
    </source>
</evidence>
<gene>
    <name evidence="1" type="ORF">AMQ22_01013</name>
</gene>
<dbReference type="Proteomes" id="UP000075398">
    <property type="component" value="Unassembled WGS sequence"/>
</dbReference>
<reference evidence="1 2" key="1">
    <citation type="journal article" date="2016" name="ISME J.">
        <title>Chasing the elusive Euryarchaeota class WSA2: genomes reveal a uniquely fastidious methyl-reducing methanogen.</title>
        <authorList>
            <person name="Nobu M.K."/>
            <person name="Narihiro T."/>
            <person name="Kuroda K."/>
            <person name="Mei R."/>
            <person name="Liu W.T."/>
        </authorList>
    </citation>
    <scope>NUCLEOTIDE SEQUENCE [LARGE SCALE GENOMIC DNA]</scope>
    <source>
        <strain evidence="1">U1lsi0528_Bin055</strain>
    </source>
</reference>
<name>A0A150J4I1_9EURY</name>
<sequence length="104" mass="12311">MRCIKNPKGRFGKEEIQKAFVETKNYYSQFINQLKEMGIDTDLRIRECEHATDGILDETMASNYDLLFVKAKTQNTLKEFLMGNEVEDILRRTPSNLLFWRSRE</sequence>
<dbReference type="AlphaFoldDB" id="A0A150J4I1"/>
<evidence type="ECO:0000313" key="2">
    <source>
        <dbReference type="Proteomes" id="UP000075398"/>
    </source>
</evidence>
<dbReference type="SUPFAM" id="SSF52402">
    <property type="entry name" value="Adenine nucleotide alpha hydrolases-like"/>
    <property type="match status" value="1"/>
</dbReference>
<comment type="caution">
    <text evidence="1">The sequence shown here is derived from an EMBL/GenBank/DDBJ whole genome shotgun (WGS) entry which is preliminary data.</text>
</comment>
<evidence type="ECO:0000313" key="1">
    <source>
        <dbReference type="EMBL" id="KYC52035.1"/>
    </source>
</evidence>
<protein>
    <recommendedName>
        <fullName evidence="3">Universal stress protein family protein</fullName>
    </recommendedName>
</protein>
<dbReference type="EMBL" id="LNGC01000036">
    <property type="protein sequence ID" value="KYC52035.1"/>
    <property type="molecule type" value="Genomic_DNA"/>
</dbReference>
<accession>A0A150J4I1</accession>
<organism evidence="1 2">
    <name type="scientific">Candidatus Methanofastidiosum methylothiophilum</name>
    <dbReference type="NCBI Taxonomy" id="1705564"/>
    <lineage>
        <taxon>Archaea</taxon>
        <taxon>Methanobacteriati</taxon>
        <taxon>Methanobacteriota</taxon>
        <taxon>Stenosarchaea group</taxon>
        <taxon>Candidatus Methanofastidiosia</taxon>
        <taxon>Candidatus Methanofastidiosales</taxon>
        <taxon>Candidatus Methanofastidiosaceae</taxon>
        <taxon>Candidatus Methanofastidiosum</taxon>
    </lineage>
</organism>
<dbReference type="InterPro" id="IPR014729">
    <property type="entry name" value="Rossmann-like_a/b/a_fold"/>
</dbReference>